<dbReference type="PATRIC" id="fig|1279009.4.peg.2735"/>
<dbReference type="Proteomes" id="UP000011910">
    <property type="component" value="Unassembled WGS sequence"/>
</dbReference>
<dbReference type="eggNOG" id="COG4365">
    <property type="taxonomic scope" value="Bacteria"/>
</dbReference>
<dbReference type="InterPro" id="IPR011199">
    <property type="entry name" value="Bacillithiol_biosynth_BshC"/>
</dbReference>
<dbReference type="Pfam" id="PF10079">
    <property type="entry name" value="Rossmann-like_BshC"/>
    <property type="match status" value="1"/>
</dbReference>
<dbReference type="AlphaFoldDB" id="M7N4G2"/>
<sequence length="434" mass="50261">MKAQTLPLEKTGHFSKLFLDYLHQQPQLKFLYGQAPTPEGIGRQLAQKEFSPERRALLQRVLQQQYTGLQTGEAVEQHLEALTEPGTFTITTGHQLNIFTGPLYFIYKIAATIRACQELQQQYPQHRFVPLYWMASEDHDLAEINHFRLFGQTYTWQTEQTGPVGRFSTSGLAELSRELPEAVPLFEEAYSQEPTLAAATRRYVHSLFGQWGLLVLDADDAALKRSFMPVLKDELLQQKSHRLVQQASDQLQEMGYGAQIHPREINLFYMQDGLRERLVQEGEQWEVLNTDLRFSEQALLGELEKHPERFSPNVVLRPLYQEWILPNLAYIGGPAELAYWLQLKPLFDHYQTPFPLLLPRQFALVLNKALEQRRQKLNLEPAELFEDPHQLKSRLLQLWSGHEISLDEERQQLQQFFAALQEKAPASTKAFRAL</sequence>
<accession>M7N4G2</accession>
<keyword evidence="3" id="KW-1185">Reference proteome</keyword>
<proteinExistence type="predicted"/>
<dbReference type="InterPro" id="IPR055398">
    <property type="entry name" value="Rossmann-like_BshC"/>
</dbReference>
<dbReference type="STRING" id="1279009.ADICEAN_02697"/>
<feature type="domain" description="Bacillithiol biosynthesis BshC N-terminal Rossmann-like" evidence="1">
    <location>
        <begin position="1"/>
        <end position="360"/>
    </location>
</feature>
<organism evidence="2 3">
    <name type="scientific">Cesiribacter andamanensis AMV16</name>
    <dbReference type="NCBI Taxonomy" id="1279009"/>
    <lineage>
        <taxon>Bacteria</taxon>
        <taxon>Pseudomonadati</taxon>
        <taxon>Bacteroidota</taxon>
        <taxon>Cytophagia</taxon>
        <taxon>Cytophagales</taxon>
        <taxon>Cesiribacteraceae</taxon>
        <taxon>Cesiribacter</taxon>
    </lineage>
</organism>
<protein>
    <recommendedName>
        <fullName evidence="1">Bacillithiol biosynthesis BshC N-terminal Rossmann-like domain-containing protein</fullName>
    </recommendedName>
</protein>
<evidence type="ECO:0000259" key="1">
    <source>
        <dbReference type="Pfam" id="PF10079"/>
    </source>
</evidence>
<gene>
    <name evidence="2" type="ORF">ADICEAN_02697</name>
</gene>
<evidence type="ECO:0000313" key="3">
    <source>
        <dbReference type="Proteomes" id="UP000011910"/>
    </source>
</evidence>
<comment type="caution">
    <text evidence="2">The sequence shown here is derived from an EMBL/GenBank/DDBJ whole genome shotgun (WGS) entry which is preliminary data.</text>
</comment>
<name>M7N4G2_9BACT</name>
<reference evidence="2 3" key="1">
    <citation type="journal article" date="2013" name="Genome Announc.">
        <title>Draft Genome Sequence of Cesiribacter andamanensis Strain AMV16T, Isolated from a Soil Sample from a Mud Volcano in the Andaman Islands, India.</title>
        <authorList>
            <person name="Shivaji S."/>
            <person name="Ara S."/>
            <person name="Begum Z."/>
            <person name="Srinivas T.N."/>
            <person name="Singh A."/>
            <person name="Kumar Pinnaka A."/>
        </authorList>
    </citation>
    <scope>NUCLEOTIDE SEQUENCE [LARGE SCALE GENOMIC DNA]</scope>
    <source>
        <strain evidence="2 3">AMV16</strain>
    </source>
</reference>
<evidence type="ECO:0000313" key="2">
    <source>
        <dbReference type="EMBL" id="EMR02182.1"/>
    </source>
</evidence>
<dbReference type="EMBL" id="AODQ01000070">
    <property type="protein sequence ID" value="EMR02182.1"/>
    <property type="molecule type" value="Genomic_DNA"/>
</dbReference>
<dbReference type="NCBIfam" id="TIGR03998">
    <property type="entry name" value="thiol_BshC"/>
    <property type="match status" value="1"/>
</dbReference>